<keyword evidence="2" id="KW-1185">Reference proteome</keyword>
<gene>
    <name evidence="1" type="ORF">CR513_62140</name>
</gene>
<dbReference type="EMBL" id="QJKJ01017385">
    <property type="protein sequence ID" value="RDX58536.1"/>
    <property type="molecule type" value="Genomic_DNA"/>
</dbReference>
<comment type="caution">
    <text evidence="1">The sequence shown here is derived from an EMBL/GenBank/DDBJ whole genome shotgun (WGS) entry which is preliminary data.</text>
</comment>
<accession>A0A371E180</accession>
<evidence type="ECO:0008006" key="3">
    <source>
        <dbReference type="Google" id="ProtNLM"/>
    </source>
</evidence>
<dbReference type="AlphaFoldDB" id="A0A371E180"/>
<protein>
    <recommendedName>
        <fullName evidence="3">Reverse transcriptase domain-containing protein</fullName>
    </recommendedName>
</protein>
<dbReference type="Proteomes" id="UP000257109">
    <property type="component" value="Unassembled WGS sequence"/>
</dbReference>
<name>A0A371E180_MUCPR</name>
<evidence type="ECO:0000313" key="1">
    <source>
        <dbReference type="EMBL" id="RDX58536.1"/>
    </source>
</evidence>
<feature type="non-terminal residue" evidence="1">
    <location>
        <position position="1"/>
    </location>
</feature>
<reference evidence="1" key="1">
    <citation type="submission" date="2018-05" db="EMBL/GenBank/DDBJ databases">
        <title>Draft genome of Mucuna pruriens seed.</title>
        <authorList>
            <person name="Nnadi N.E."/>
            <person name="Vos R."/>
            <person name="Hasami M.H."/>
            <person name="Devisetty U.K."/>
            <person name="Aguiy J.C."/>
        </authorList>
    </citation>
    <scope>NUCLEOTIDE SEQUENCE [LARGE SCALE GENOMIC DNA]</scope>
    <source>
        <strain evidence="1">JCA_2017</strain>
    </source>
</reference>
<evidence type="ECO:0000313" key="2">
    <source>
        <dbReference type="Proteomes" id="UP000257109"/>
    </source>
</evidence>
<proteinExistence type="predicted"/>
<dbReference type="OrthoDB" id="1422241at2759"/>
<sequence length="195" mass="21917">MHGHVTPWPPPFMTIYFVVYDKSNHGNFHSYDLDIDKTFHRFLRNSKSNEVVNSRSLNCSVLAFDSMSSSFASDSASSSCASDLANNVDSNFDLGSSSAGFDSNFGVSISQFSLENMENNDRTLKELATPDINLGAFDILNWNKLSHFHDLAGEDPHKHFKEFYVMCSTMRSHGIPEDYIKMKVFLFSLDGATKD</sequence>
<organism evidence="1 2">
    <name type="scientific">Mucuna pruriens</name>
    <name type="common">Velvet bean</name>
    <name type="synonym">Dolichos pruriens</name>
    <dbReference type="NCBI Taxonomy" id="157652"/>
    <lineage>
        <taxon>Eukaryota</taxon>
        <taxon>Viridiplantae</taxon>
        <taxon>Streptophyta</taxon>
        <taxon>Embryophyta</taxon>
        <taxon>Tracheophyta</taxon>
        <taxon>Spermatophyta</taxon>
        <taxon>Magnoliopsida</taxon>
        <taxon>eudicotyledons</taxon>
        <taxon>Gunneridae</taxon>
        <taxon>Pentapetalae</taxon>
        <taxon>rosids</taxon>
        <taxon>fabids</taxon>
        <taxon>Fabales</taxon>
        <taxon>Fabaceae</taxon>
        <taxon>Papilionoideae</taxon>
        <taxon>50 kb inversion clade</taxon>
        <taxon>NPAAA clade</taxon>
        <taxon>indigoferoid/millettioid clade</taxon>
        <taxon>Phaseoleae</taxon>
        <taxon>Mucuna</taxon>
    </lineage>
</organism>